<proteinExistence type="inferred from homology"/>
<dbReference type="PANTHER" id="PTHR43649">
    <property type="entry name" value="ARABINOSE-BINDING PROTEIN-RELATED"/>
    <property type="match status" value="1"/>
</dbReference>
<reference evidence="7" key="1">
    <citation type="journal article" date="2020" name="mSystems">
        <title>Genome- and Community-Level Interaction Insights into Carbon Utilization and Element Cycling Functions of Hydrothermarchaeota in Hydrothermal Sediment.</title>
        <authorList>
            <person name="Zhou Z."/>
            <person name="Liu Y."/>
            <person name="Xu W."/>
            <person name="Pan J."/>
            <person name="Luo Z.H."/>
            <person name="Li M."/>
        </authorList>
    </citation>
    <scope>NUCLEOTIDE SEQUENCE [LARGE SCALE GENOMIC DNA]</scope>
    <source>
        <strain evidence="7">HyVt-96</strain>
    </source>
</reference>
<keyword evidence="3" id="KW-0813">Transport</keyword>
<evidence type="ECO:0000256" key="2">
    <source>
        <dbReference type="ARBA" id="ARBA00008520"/>
    </source>
</evidence>
<evidence type="ECO:0000256" key="5">
    <source>
        <dbReference type="ARBA" id="ARBA00022764"/>
    </source>
</evidence>
<keyword evidence="5" id="KW-0574">Periplasm</keyword>
<evidence type="ECO:0000256" key="3">
    <source>
        <dbReference type="ARBA" id="ARBA00022448"/>
    </source>
</evidence>
<dbReference type="GO" id="GO:0030313">
    <property type="term" value="C:cell envelope"/>
    <property type="evidence" value="ECO:0007669"/>
    <property type="project" value="UniProtKB-SubCell"/>
</dbReference>
<dbReference type="Proteomes" id="UP000886050">
    <property type="component" value="Unassembled WGS sequence"/>
</dbReference>
<protein>
    <submittedName>
        <fullName evidence="7">ABC transporter substrate-binding protein</fullName>
    </submittedName>
</protein>
<evidence type="ECO:0000256" key="1">
    <source>
        <dbReference type="ARBA" id="ARBA00004196"/>
    </source>
</evidence>
<organism evidence="7">
    <name type="scientific">candidate division WOR-3 bacterium</name>
    <dbReference type="NCBI Taxonomy" id="2052148"/>
    <lineage>
        <taxon>Bacteria</taxon>
        <taxon>Bacteria division WOR-3</taxon>
    </lineage>
</organism>
<dbReference type="Pfam" id="PF13416">
    <property type="entry name" value="SBP_bac_8"/>
    <property type="match status" value="1"/>
</dbReference>
<comment type="caution">
    <text evidence="7">The sequence shown here is derived from an EMBL/GenBank/DDBJ whole genome shotgun (WGS) entry which is preliminary data.</text>
</comment>
<comment type="subcellular location">
    <subcellularLocation>
        <location evidence="1">Cell envelope</location>
    </subcellularLocation>
</comment>
<feature type="signal peptide" evidence="6">
    <location>
        <begin position="1"/>
        <end position="20"/>
    </location>
</feature>
<dbReference type="PANTHER" id="PTHR43649:SF31">
    <property type="entry name" value="SN-GLYCEROL-3-PHOSPHATE-BINDING PERIPLASMIC PROTEIN UGPB"/>
    <property type="match status" value="1"/>
</dbReference>
<dbReference type="InterPro" id="IPR006061">
    <property type="entry name" value="SBP_1_CS"/>
</dbReference>
<evidence type="ECO:0000313" key="7">
    <source>
        <dbReference type="EMBL" id="HHF52810.1"/>
    </source>
</evidence>
<dbReference type="InterPro" id="IPR050490">
    <property type="entry name" value="Bact_solute-bd_prot1"/>
</dbReference>
<dbReference type="EMBL" id="DRTX01000027">
    <property type="protein sequence ID" value="HHF52810.1"/>
    <property type="molecule type" value="Genomic_DNA"/>
</dbReference>
<comment type="similarity">
    <text evidence="2">Belongs to the bacterial solute-binding protein 1 family.</text>
</comment>
<keyword evidence="4 6" id="KW-0732">Signal</keyword>
<name>A0A7V5HMR9_UNCW3</name>
<dbReference type="AlphaFoldDB" id="A0A7V5HMR9"/>
<sequence length="422" mass="48881">MRKIPLLIFLLLLVSCGAKKEENYVTFWNSMGGPLGDALTHIIDEYNDQVSNAPRLIPVNMGNYGTLSQKIMGAVASRRPPVMAQVYESWTSELLEADRIVPIQKYLHLIPDSVWNDIFPAMRLDNMWDSIYVTVPFNKSVPVYYYNMDLFEEYGIDHFPRTWDEFRDVAIKLTIDKDGDGKPEIYGTAFVVDVWSFATMLYQKGGRLIEDDSVMFDSEKGIETLKYWCDLIYKYKCAYLTTGYSHQDDFASGKVAMVWGTIVSYAFMKDKIKFRLGVAPVPHDRDSIVIISGTNVALFKDVPESLRIRAMDFIRYFLRPDVQAYWSIHTGYLPLRRSVLQHPAMREYFSEVPGMEKAVRQVEHADFEPRNPVWFTGRRYLSTEGLEPALRGYVDPEVSLKRAAKLIRQEIIRRRSIRKHLK</sequence>
<dbReference type="PROSITE" id="PS51257">
    <property type="entry name" value="PROKAR_LIPOPROTEIN"/>
    <property type="match status" value="1"/>
</dbReference>
<dbReference type="InterPro" id="IPR006059">
    <property type="entry name" value="SBP"/>
</dbReference>
<accession>A0A7V5HMR9</accession>
<dbReference type="GO" id="GO:0055085">
    <property type="term" value="P:transmembrane transport"/>
    <property type="evidence" value="ECO:0007669"/>
    <property type="project" value="InterPro"/>
</dbReference>
<evidence type="ECO:0000256" key="6">
    <source>
        <dbReference type="SAM" id="SignalP"/>
    </source>
</evidence>
<gene>
    <name evidence="7" type="ORF">ENL43_00420</name>
</gene>
<dbReference type="Gene3D" id="3.40.190.10">
    <property type="entry name" value="Periplasmic binding protein-like II"/>
    <property type="match status" value="2"/>
</dbReference>
<dbReference type="CDD" id="cd14748">
    <property type="entry name" value="PBP2_UgpB"/>
    <property type="match status" value="1"/>
</dbReference>
<feature type="chain" id="PRO_5030874146" evidence="6">
    <location>
        <begin position="21"/>
        <end position="422"/>
    </location>
</feature>
<dbReference type="SUPFAM" id="SSF53850">
    <property type="entry name" value="Periplasmic binding protein-like II"/>
    <property type="match status" value="1"/>
</dbReference>
<evidence type="ECO:0000256" key="4">
    <source>
        <dbReference type="ARBA" id="ARBA00022729"/>
    </source>
</evidence>
<dbReference type="PROSITE" id="PS01037">
    <property type="entry name" value="SBP_BACTERIAL_1"/>
    <property type="match status" value="1"/>
</dbReference>